<dbReference type="PATRIC" id="fig|1162668.3.peg.953"/>
<evidence type="ECO:0000256" key="5">
    <source>
        <dbReference type="ARBA" id="ARBA00022898"/>
    </source>
</evidence>
<feature type="domain" description="Aminotransferase class V" evidence="10">
    <location>
        <begin position="15"/>
        <end position="366"/>
    </location>
</feature>
<keyword evidence="12" id="KW-1185">Reference proteome</keyword>
<dbReference type="Proteomes" id="UP000007382">
    <property type="component" value="Chromosome"/>
</dbReference>
<accession>I0IMM7</accession>
<dbReference type="HOGENOM" id="CLU_003433_0_0_0"/>
<evidence type="ECO:0000256" key="6">
    <source>
        <dbReference type="ARBA" id="ARBA00023004"/>
    </source>
</evidence>
<evidence type="ECO:0000259" key="10">
    <source>
        <dbReference type="Pfam" id="PF00266"/>
    </source>
</evidence>
<evidence type="ECO:0000256" key="1">
    <source>
        <dbReference type="ARBA" id="ARBA00001933"/>
    </source>
</evidence>
<evidence type="ECO:0000256" key="9">
    <source>
        <dbReference type="SAM" id="MobiDB-lite"/>
    </source>
</evidence>
<dbReference type="OrthoDB" id="9814900at2"/>
<comment type="catalytic activity">
    <reaction evidence="8">
        <text>(sulfur carrier)-H + L-cysteine = (sulfur carrier)-SH + L-alanine</text>
        <dbReference type="Rhea" id="RHEA:43892"/>
        <dbReference type="Rhea" id="RHEA-COMP:14737"/>
        <dbReference type="Rhea" id="RHEA-COMP:14739"/>
        <dbReference type="ChEBI" id="CHEBI:29917"/>
        <dbReference type="ChEBI" id="CHEBI:35235"/>
        <dbReference type="ChEBI" id="CHEBI:57972"/>
        <dbReference type="ChEBI" id="CHEBI:64428"/>
        <dbReference type="EC" id="2.8.1.7"/>
    </reaction>
</comment>
<feature type="compositionally biased region" description="Polar residues" evidence="9">
    <location>
        <begin position="1"/>
        <end position="12"/>
    </location>
</feature>
<protein>
    <submittedName>
        <fullName evidence="11">Putative cysteine desulfurase</fullName>
    </submittedName>
</protein>
<dbReference type="GO" id="GO:0051536">
    <property type="term" value="F:iron-sulfur cluster binding"/>
    <property type="evidence" value="ECO:0007669"/>
    <property type="project" value="UniProtKB-KW"/>
</dbReference>
<dbReference type="Pfam" id="PF00266">
    <property type="entry name" value="Aminotran_5"/>
    <property type="match status" value="1"/>
</dbReference>
<organism evidence="11 12">
    <name type="scientific">Leptospirillum ferrooxidans (strain C2-3)</name>
    <dbReference type="NCBI Taxonomy" id="1162668"/>
    <lineage>
        <taxon>Bacteria</taxon>
        <taxon>Pseudomonadati</taxon>
        <taxon>Nitrospirota</taxon>
        <taxon>Nitrospiria</taxon>
        <taxon>Nitrospirales</taxon>
        <taxon>Nitrospiraceae</taxon>
        <taxon>Leptospirillum</taxon>
    </lineage>
</organism>
<feature type="region of interest" description="Disordered" evidence="9">
    <location>
        <begin position="1"/>
        <end position="20"/>
    </location>
</feature>
<dbReference type="Gene3D" id="1.10.260.50">
    <property type="match status" value="1"/>
</dbReference>
<keyword evidence="6" id="KW-0408">Iron</keyword>
<dbReference type="InterPro" id="IPR015424">
    <property type="entry name" value="PyrdxlP-dep_Trfase"/>
</dbReference>
<dbReference type="InterPro" id="IPR015422">
    <property type="entry name" value="PyrdxlP-dep_Trfase_small"/>
</dbReference>
<comment type="similarity">
    <text evidence="2">Belongs to the class-V pyridoxal-phosphate-dependent aminotransferase family. NifS/IscS subfamily.</text>
</comment>
<dbReference type="Gene3D" id="3.40.640.10">
    <property type="entry name" value="Type I PLP-dependent aspartate aminotransferase-like (Major domain)"/>
    <property type="match status" value="1"/>
</dbReference>
<evidence type="ECO:0000256" key="7">
    <source>
        <dbReference type="ARBA" id="ARBA00023014"/>
    </source>
</evidence>
<gene>
    <name evidence="11" type="ordered locus">LFE_0815</name>
</gene>
<dbReference type="eggNOG" id="COG1104">
    <property type="taxonomic scope" value="Bacteria"/>
</dbReference>
<name>I0IMM7_LEPFC</name>
<evidence type="ECO:0000256" key="3">
    <source>
        <dbReference type="ARBA" id="ARBA00022679"/>
    </source>
</evidence>
<dbReference type="SUPFAM" id="SSF53383">
    <property type="entry name" value="PLP-dependent transferases"/>
    <property type="match status" value="1"/>
</dbReference>
<proteinExistence type="inferred from homology"/>
<dbReference type="KEGG" id="lfc:LFE_0815"/>
<dbReference type="InterPro" id="IPR000192">
    <property type="entry name" value="Aminotrans_V_dom"/>
</dbReference>
<dbReference type="InterPro" id="IPR015421">
    <property type="entry name" value="PyrdxlP-dep_Trfase_major"/>
</dbReference>
<keyword evidence="3" id="KW-0808">Transferase</keyword>
<dbReference type="PANTHER" id="PTHR11601">
    <property type="entry name" value="CYSTEINE DESULFURYLASE FAMILY MEMBER"/>
    <property type="match status" value="1"/>
</dbReference>
<evidence type="ECO:0000256" key="8">
    <source>
        <dbReference type="ARBA" id="ARBA00050776"/>
    </source>
</evidence>
<keyword evidence="7" id="KW-0411">Iron-sulfur</keyword>
<dbReference type="RefSeq" id="WP_014449017.1">
    <property type="nucleotide sequence ID" value="NC_017094.1"/>
</dbReference>
<evidence type="ECO:0000313" key="12">
    <source>
        <dbReference type="Proteomes" id="UP000007382"/>
    </source>
</evidence>
<dbReference type="PIRSF" id="PIRSF005572">
    <property type="entry name" value="NifS"/>
    <property type="match status" value="1"/>
</dbReference>
<dbReference type="GO" id="GO:0031071">
    <property type="term" value="F:cysteine desulfurase activity"/>
    <property type="evidence" value="ECO:0007669"/>
    <property type="project" value="UniProtKB-EC"/>
</dbReference>
<reference evidence="12" key="2">
    <citation type="submission" date="2012-03" db="EMBL/GenBank/DDBJ databases">
        <title>The complete genome sequence of the pioneer microbe on fresh volcanic deposit, Leptospirillum ferrooxidans strain C2-3.</title>
        <authorList>
            <person name="Fujimura R."/>
            <person name="Sato Y."/>
            <person name="Nishizawa T."/>
            <person name="Nanba K."/>
            <person name="Oshima K."/>
            <person name="Hattori M."/>
            <person name="Kamijo T."/>
            <person name="Ohta H."/>
        </authorList>
    </citation>
    <scope>NUCLEOTIDE SEQUENCE [LARGE SCALE GENOMIC DNA]</scope>
    <source>
        <strain evidence="12">C2-3</strain>
    </source>
</reference>
<evidence type="ECO:0000313" key="11">
    <source>
        <dbReference type="EMBL" id="BAM06526.1"/>
    </source>
</evidence>
<evidence type="ECO:0000256" key="2">
    <source>
        <dbReference type="ARBA" id="ARBA00006490"/>
    </source>
</evidence>
<reference evidence="11 12" key="1">
    <citation type="journal article" date="2012" name="J. Bacteriol.">
        <title>Complete Genome Sequence of Leptospirillum ferrooxidans Strain C2-3, Isolated from a Fresh Volcanic Ash Deposit on the Island of Miyake, Japan.</title>
        <authorList>
            <person name="Fujimura R."/>
            <person name="Sato Y."/>
            <person name="Nishizawa T."/>
            <person name="Oshima K."/>
            <person name="Kim S.-W."/>
            <person name="Hattori M."/>
            <person name="Kamijo T."/>
            <person name="Ohta H."/>
        </authorList>
    </citation>
    <scope>NUCLEOTIDE SEQUENCE [LARGE SCALE GENOMIC DNA]</scope>
    <source>
        <strain evidence="11 12">C2-3</strain>
    </source>
</reference>
<dbReference type="PANTHER" id="PTHR11601:SF34">
    <property type="entry name" value="CYSTEINE DESULFURASE"/>
    <property type="match status" value="1"/>
</dbReference>
<dbReference type="STRING" id="1162668.LFE_0815"/>
<dbReference type="Gene3D" id="3.90.1150.10">
    <property type="entry name" value="Aspartate Aminotransferase, domain 1"/>
    <property type="match status" value="1"/>
</dbReference>
<dbReference type="InterPro" id="IPR016454">
    <property type="entry name" value="Cysteine_dSase"/>
</dbReference>
<dbReference type="EMBL" id="AP012342">
    <property type="protein sequence ID" value="BAM06526.1"/>
    <property type="molecule type" value="Genomic_DNA"/>
</dbReference>
<dbReference type="AlphaFoldDB" id="I0IMM7"/>
<dbReference type="GO" id="GO:0046872">
    <property type="term" value="F:metal ion binding"/>
    <property type="evidence" value="ECO:0007669"/>
    <property type="project" value="UniProtKB-KW"/>
</dbReference>
<sequence>MTDNRIQNTPSVTHLDGDSLTPLRPGVQEAISNSLSSLANPDARYASARYYAQCLESCREEVAKMIGADTSEIFFTSNASESNTWAIMCADLGTSLSFEGLVGGQTNHISAINAMSSRAKRDHIPFQELRPKIYESITSLSLNKLERTLSSFVWADPEVGVITPVERIGKEVKAGGGVFHVDFVTAQRTQRIKVKDFPIDMMTISSNAMGGPPGISALYVRKGIRIKPLIFGGSQEGGRRGGMIPVFLAEGWKKAIQHWNEHVDQERRRIETLTNDLLQWVKDTIPDVVIPASDEPRLPGILNMLVPGIDGQAAVSKLDLKGIQTGTGSSCSSQSLKVSHVLRALGVSSLLGQGSVVVSLSWNSTPSDMKLFQEAFPAVLEELMALSPKGLQRFRRA</sequence>
<keyword evidence="5" id="KW-0663">Pyridoxal phosphate</keyword>
<comment type="cofactor">
    <cofactor evidence="1">
        <name>pyridoxal 5'-phosphate</name>
        <dbReference type="ChEBI" id="CHEBI:597326"/>
    </cofactor>
</comment>
<evidence type="ECO:0000256" key="4">
    <source>
        <dbReference type="ARBA" id="ARBA00022723"/>
    </source>
</evidence>
<keyword evidence="4" id="KW-0479">Metal-binding</keyword>